<evidence type="ECO:0000256" key="1">
    <source>
        <dbReference type="SAM" id="MobiDB-lite"/>
    </source>
</evidence>
<name>A0ABQ9XL43_9EUKA</name>
<evidence type="ECO:0000313" key="2">
    <source>
        <dbReference type="EMBL" id="KAK2953153.1"/>
    </source>
</evidence>
<dbReference type="Proteomes" id="UP001281761">
    <property type="component" value="Unassembled WGS sequence"/>
</dbReference>
<feature type="compositionally biased region" description="Acidic residues" evidence="1">
    <location>
        <begin position="275"/>
        <end position="287"/>
    </location>
</feature>
<reference evidence="2 3" key="1">
    <citation type="journal article" date="2022" name="bioRxiv">
        <title>Genomics of Preaxostyla Flagellates Illuminates Evolutionary Transitions and the Path Towards Mitochondrial Loss.</title>
        <authorList>
            <person name="Novak L.V.F."/>
            <person name="Treitli S.C."/>
            <person name="Pyrih J."/>
            <person name="Halakuc P."/>
            <person name="Pipaliya S.V."/>
            <person name="Vacek V."/>
            <person name="Brzon O."/>
            <person name="Soukal P."/>
            <person name="Eme L."/>
            <person name="Dacks J.B."/>
            <person name="Karnkowska A."/>
            <person name="Elias M."/>
            <person name="Hampl V."/>
        </authorList>
    </citation>
    <scope>NUCLEOTIDE SEQUENCE [LARGE SCALE GENOMIC DNA]</scope>
    <source>
        <strain evidence="2">NAU3</strain>
        <tissue evidence="2">Gut</tissue>
    </source>
</reference>
<dbReference type="InterPro" id="IPR025204">
    <property type="entry name" value="CENP-L"/>
</dbReference>
<organism evidence="2 3">
    <name type="scientific">Blattamonas nauphoetae</name>
    <dbReference type="NCBI Taxonomy" id="2049346"/>
    <lineage>
        <taxon>Eukaryota</taxon>
        <taxon>Metamonada</taxon>
        <taxon>Preaxostyla</taxon>
        <taxon>Oxymonadida</taxon>
        <taxon>Blattamonas</taxon>
    </lineage>
</organism>
<dbReference type="Pfam" id="PF13092">
    <property type="entry name" value="CENP-L"/>
    <property type="match status" value="1"/>
</dbReference>
<feature type="region of interest" description="Disordered" evidence="1">
    <location>
        <begin position="272"/>
        <end position="291"/>
    </location>
</feature>
<keyword evidence="3" id="KW-1185">Reference proteome</keyword>
<sequence length="357" mass="40426">MDPLFGATFSKPGHEPLYLRDLANDPTSRVMTAILCGGASEKNPSLGSEFYPLLLISGERALSMSFLRWFTKSYDCHVMPFQLSPFEMRSLAERFLCLPLGEDTISKDMDPLQNPSTAHSKSSDIQDFIVHLEESKKLMKTPPNTIQLEMSPPFVLTRAEIHTIKICFVPERVAEIVKAMIPKQLLDSLSKPPVFRSPDQTTQYVAPTRKLLGQDSHPPSYPKVFENLAIDPFEASDVLTDHTQSTKSFQIPQNPTKQLLSYKEQLKRDGFRLDDDADNDEPPDDDPVQMNPVQWNVVSPVLFRLLSEVKKAMAMNIDAYHLVNFNTQDVSLSSDGRIKFFHFRAIRRALISLIQLS</sequence>
<accession>A0ABQ9XL43</accession>
<gene>
    <name evidence="2" type="ORF">BLNAU_11939</name>
</gene>
<dbReference type="EMBL" id="JARBJD010000095">
    <property type="protein sequence ID" value="KAK2953153.1"/>
    <property type="molecule type" value="Genomic_DNA"/>
</dbReference>
<protein>
    <submittedName>
        <fullName evidence="2">Uncharacterized protein</fullName>
    </submittedName>
</protein>
<evidence type="ECO:0000313" key="3">
    <source>
        <dbReference type="Proteomes" id="UP001281761"/>
    </source>
</evidence>
<comment type="caution">
    <text evidence="2">The sequence shown here is derived from an EMBL/GenBank/DDBJ whole genome shotgun (WGS) entry which is preliminary data.</text>
</comment>
<proteinExistence type="predicted"/>